<evidence type="ECO:0000313" key="2">
    <source>
        <dbReference type="Proteomes" id="UP000283387"/>
    </source>
</evidence>
<dbReference type="PROSITE" id="PS51257">
    <property type="entry name" value="PROKAR_LIPOPROTEIN"/>
    <property type="match status" value="1"/>
</dbReference>
<dbReference type="RefSeq" id="WP_120272213.1">
    <property type="nucleotide sequence ID" value="NZ_RAPN01000001.1"/>
</dbReference>
<name>A0A419W5V9_9BACT</name>
<gene>
    <name evidence="1" type="ORF">BC643_1195</name>
</gene>
<evidence type="ECO:0000313" key="1">
    <source>
        <dbReference type="EMBL" id="RKD90851.1"/>
    </source>
</evidence>
<comment type="caution">
    <text evidence="1">The sequence shown here is derived from an EMBL/GenBank/DDBJ whole genome shotgun (WGS) entry which is preliminary data.</text>
</comment>
<protein>
    <submittedName>
        <fullName evidence="1">Uncharacterized protein</fullName>
    </submittedName>
</protein>
<proteinExistence type="predicted"/>
<organism evidence="1 2">
    <name type="scientific">Mangrovibacterium diazotrophicum</name>
    <dbReference type="NCBI Taxonomy" id="1261403"/>
    <lineage>
        <taxon>Bacteria</taxon>
        <taxon>Pseudomonadati</taxon>
        <taxon>Bacteroidota</taxon>
        <taxon>Bacteroidia</taxon>
        <taxon>Marinilabiliales</taxon>
        <taxon>Prolixibacteraceae</taxon>
        <taxon>Mangrovibacterium</taxon>
    </lineage>
</organism>
<keyword evidence="2" id="KW-1185">Reference proteome</keyword>
<sequence length="236" mass="26065">MKKTTSIFAAVLAAFVMYSCSESNEQVIQEGQESTYVGLISGVDSEPYISEEMRSIIAMLDTSSSDSPIPIDNLIPGFENISISVSDSSIELQTKSTTTSTEDAYTVVTGYTTYSTLYSGVYASINATQASNFNFTAGNYYITCKAITATISTGGFDVYPEILNTDVMGASPDDTDQRGYHVDTIVSNSLYKFTTYIYGIAYTTNNDIVYWIPAIPTTFNYDADYRNNMQWRFYAI</sequence>
<dbReference type="AlphaFoldDB" id="A0A419W5V9"/>
<dbReference type="OrthoDB" id="9828804at2"/>
<dbReference type="Proteomes" id="UP000283387">
    <property type="component" value="Unassembled WGS sequence"/>
</dbReference>
<dbReference type="EMBL" id="RAPN01000001">
    <property type="protein sequence ID" value="RKD90851.1"/>
    <property type="molecule type" value="Genomic_DNA"/>
</dbReference>
<accession>A0A419W5V9</accession>
<reference evidence="1 2" key="1">
    <citation type="submission" date="2018-09" db="EMBL/GenBank/DDBJ databases">
        <title>Genomic Encyclopedia of Archaeal and Bacterial Type Strains, Phase II (KMG-II): from individual species to whole genera.</title>
        <authorList>
            <person name="Goeker M."/>
        </authorList>
    </citation>
    <scope>NUCLEOTIDE SEQUENCE [LARGE SCALE GENOMIC DNA]</scope>
    <source>
        <strain evidence="1 2">DSM 27148</strain>
    </source>
</reference>